<dbReference type="GO" id="GO:0008270">
    <property type="term" value="F:zinc ion binding"/>
    <property type="evidence" value="ECO:0007669"/>
    <property type="project" value="UniProtKB-KW"/>
</dbReference>
<proteinExistence type="predicted"/>
<evidence type="ECO:0000313" key="5">
    <source>
        <dbReference type="EMBL" id="KAK1342778.1"/>
    </source>
</evidence>
<protein>
    <recommendedName>
        <fullName evidence="4">GATA-type domain-containing protein</fullName>
    </recommendedName>
</protein>
<feature type="region of interest" description="Disordered" evidence="3">
    <location>
        <begin position="22"/>
        <end position="50"/>
    </location>
</feature>
<dbReference type="AlphaFoldDB" id="A0AA40LSY2"/>
<gene>
    <name evidence="5" type="ORF">QTO34_015544</name>
</gene>
<dbReference type="GO" id="GO:0006357">
    <property type="term" value="P:regulation of transcription by RNA polymerase II"/>
    <property type="evidence" value="ECO:0007669"/>
    <property type="project" value="TreeGrafter"/>
</dbReference>
<dbReference type="InterPro" id="IPR000679">
    <property type="entry name" value="Znf_GATA"/>
</dbReference>
<dbReference type="SMART" id="SM00401">
    <property type="entry name" value="ZnF_GATA"/>
    <property type="match status" value="1"/>
</dbReference>
<name>A0AA40LSY2_CNENI</name>
<dbReference type="Gene3D" id="3.30.50.10">
    <property type="entry name" value="Erythroid Transcription Factor GATA-1, subunit A"/>
    <property type="match status" value="1"/>
</dbReference>
<dbReference type="PANTHER" id="PTHR47341">
    <property type="entry name" value="GATA-TYPE ZINC FINGER PROTEIN 1"/>
    <property type="match status" value="1"/>
</dbReference>
<feature type="compositionally biased region" description="Low complexity" evidence="3">
    <location>
        <begin position="161"/>
        <end position="170"/>
    </location>
</feature>
<dbReference type="GO" id="GO:0005634">
    <property type="term" value="C:nucleus"/>
    <property type="evidence" value="ECO:0007669"/>
    <property type="project" value="TreeGrafter"/>
</dbReference>
<dbReference type="Pfam" id="PF00320">
    <property type="entry name" value="GATA"/>
    <property type="match status" value="1"/>
</dbReference>
<dbReference type="PRINTS" id="PR00619">
    <property type="entry name" value="GATAZNFINGER"/>
</dbReference>
<comment type="caution">
    <text evidence="5">The sequence shown here is derived from an EMBL/GenBank/DDBJ whole genome shotgun (WGS) entry which is preliminary data.</text>
</comment>
<keyword evidence="6" id="KW-1185">Reference proteome</keyword>
<dbReference type="InterPro" id="IPR053116">
    <property type="entry name" value="GATA-type_Znf_Regulator"/>
</dbReference>
<keyword evidence="2" id="KW-0479">Metal-binding</keyword>
<reference evidence="5" key="1">
    <citation type="submission" date="2023-06" db="EMBL/GenBank/DDBJ databases">
        <title>Reference genome for the Northern bat (Eptesicus nilssonii), a most northern bat species.</title>
        <authorList>
            <person name="Laine V.N."/>
            <person name="Pulliainen A.T."/>
            <person name="Lilley T.M."/>
        </authorList>
    </citation>
    <scope>NUCLEOTIDE SEQUENCE</scope>
    <source>
        <strain evidence="5">BLF_Eptnil</strain>
        <tissue evidence="5">Kidney</tissue>
    </source>
</reference>
<feature type="region of interest" description="Disordered" evidence="3">
    <location>
        <begin position="255"/>
        <end position="280"/>
    </location>
</feature>
<dbReference type="GO" id="GO:0048599">
    <property type="term" value="P:oocyte development"/>
    <property type="evidence" value="ECO:0007669"/>
    <property type="project" value="TreeGrafter"/>
</dbReference>
<evidence type="ECO:0000259" key="4">
    <source>
        <dbReference type="PROSITE" id="PS50114"/>
    </source>
</evidence>
<evidence type="ECO:0000256" key="3">
    <source>
        <dbReference type="SAM" id="MobiDB-lite"/>
    </source>
</evidence>
<feature type="region of interest" description="Disordered" evidence="3">
    <location>
        <begin position="115"/>
        <end position="139"/>
    </location>
</feature>
<evidence type="ECO:0000313" key="6">
    <source>
        <dbReference type="Proteomes" id="UP001177744"/>
    </source>
</evidence>
<sequence>MMEAEPAPDLSMMLLRELLAPSCLDPEPLPGPPAQQAPRTPRCLRPSSSSFWPARQDSVTSLHFLQETAEGLAQPPAQDPQALAPSWELKALGCVEPPPLARDPRAMLTPIYFPSPFGPTSERPRKQSNPHQGAEKVDPGFEGVTLTFQIKPDSSLQITHSYSLTSSSRSPAPPTGPEANPGGSEALGARRCASCRTQRTPLWRDAEDGTPLCNACGIRYKKYGTRCSSCWLVPRKNVQPKKLCGRCGMFLGPNQGPPQEGDPRQKIQASGPRAPVSEAHWPLPWPLLQSGLAELPLGKCSQ</sequence>
<feature type="domain" description="GATA-type" evidence="4">
    <location>
        <begin position="186"/>
        <end position="224"/>
    </location>
</feature>
<dbReference type="PROSITE" id="PS50114">
    <property type="entry name" value="GATA_ZN_FINGER_2"/>
    <property type="match status" value="1"/>
</dbReference>
<accession>A0AA40LSY2</accession>
<dbReference type="InterPro" id="IPR013088">
    <property type="entry name" value="Znf_NHR/GATA"/>
</dbReference>
<keyword evidence="2" id="KW-0863">Zinc-finger</keyword>
<feature type="region of interest" description="Disordered" evidence="3">
    <location>
        <begin position="161"/>
        <end position="190"/>
    </location>
</feature>
<evidence type="ECO:0000256" key="2">
    <source>
        <dbReference type="PROSITE-ProRule" id="PRU00094"/>
    </source>
</evidence>
<organism evidence="5 6">
    <name type="scientific">Cnephaeus nilssonii</name>
    <name type="common">Northern bat</name>
    <name type="synonym">Eptesicus nilssonii</name>
    <dbReference type="NCBI Taxonomy" id="3371016"/>
    <lineage>
        <taxon>Eukaryota</taxon>
        <taxon>Metazoa</taxon>
        <taxon>Chordata</taxon>
        <taxon>Craniata</taxon>
        <taxon>Vertebrata</taxon>
        <taxon>Euteleostomi</taxon>
        <taxon>Mammalia</taxon>
        <taxon>Eutheria</taxon>
        <taxon>Laurasiatheria</taxon>
        <taxon>Chiroptera</taxon>
        <taxon>Yangochiroptera</taxon>
        <taxon>Vespertilionidae</taxon>
        <taxon>Cnephaeus</taxon>
    </lineage>
</organism>
<keyword evidence="2" id="KW-0862">Zinc</keyword>
<dbReference type="GO" id="GO:0007283">
    <property type="term" value="P:spermatogenesis"/>
    <property type="evidence" value="ECO:0007669"/>
    <property type="project" value="TreeGrafter"/>
</dbReference>
<dbReference type="SUPFAM" id="SSF57716">
    <property type="entry name" value="Glucocorticoid receptor-like (DNA-binding domain)"/>
    <property type="match status" value="1"/>
</dbReference>
<dbReference type="PANTHER" id="PTHR47341:SF1">
    <property type="entry name" value="GATA-TYPE ZINC FINGER PROTEIN 1"/>
    <property type="match status" value="1"/>
</dbReference>
<dbReference type="Proteomes" id="UP001177744">
    <property type="component" value="Unassembled WGS sequence"/>
</dbReference>
<evidence type="ECO:0000256" key="1">
    <source>
        <dbReference type="ARBA" id="ARBA00023242"/>
    </source>
</evidence>
<dbReference type="GO" id="GO:0043565">
    <property type="term" value="F:sequence-specific DNA binding"/>
    <property type="evidence" value="ECO:0007669"/>
    <property type="project" value="InterPro"/>
</dbReference>
<dbReference type="EMBL" id="JAULJE010000005">
    <property type="protein sequence ID" value="KAK1342778.1"/>
    <property type="molecule type" value="Genomic_DNA"/>
</dbReference>
<dbReference type="CDD" id="cd00202">
    <property type="entry name" value="ZnF_GATA"/>
    <property type="match status" value="1"/>
</dbReference>
<keyword evidence="1" id="KW-0539">Nucleus</keyword>